<dbReference type="Proteomes" id="UP001489004">
    <property type="component" value="Unassembled WGS sequence"/>
</dbReference>
<dbReference type="InterPro" id="IPR013149">
    <property type="entry name" value="ADH-like_C"/>
</dbReference>
<organism evidence="2 3">
    <name type="scientific">[Myrmecia] bisecta</name>
    <dbReference type="NCBI Taxonomy" id="41462"/>
    <lineage>
        <taxon>Eukaryota</taxon>
        <taxon>Viridiplantae</taxon>
        <taxon>Chlorophyta</taxon>
        <taxon>core chlorophytes</taxon>
        <taxon>Trebouxiophyceae</taxon>
        <taxon>Trebouxiales</taxon>
        <taxon>Trebouxiaceae</taxon>
        <taxon>Myrmecia</taxon>
    </lineage>
</organism>
<reference evidence="2 3" key="1">
    <citation type="journal article" date="2024" name="Nat. Commun.">
        <title>Phylogenomics reveals the evolutionary origins of lichenization in chlorophyte algae.</title>
        <authorList>
            <person name="Puginier C."/>
            <person name="Libourel C."/>
            <person name="Otte J."/>
            <person name="Skaloud P."/>
            <person name="Haon M."/>
            <person name="Grisel S."/>
            <person name="Petersen M."/>
            <person name="Berrin J.G."/>
            <person name="Delaux P.M."/>
            <person name="Dal Grande F."/>
            <person name="Keller J."/>
        </authorList>
    </citation>
    <scope>NUCLEOTIDE SEQUENCE [LARGE SCALE GENOMIC DNA]</scope>
    <source>
        <strain evidence="2 3">SAG 2043</strain>
    </source>
</reference>
<dbReference type="Pfam" id="PF08240">
    <property type="entry name" value="ADH_N"/>
    <property type="match status" value="1"/>
</dbReference>
<dbReference type="InterPro" id="IPR020843">
    <property type="entry name" value="ER"/>
</dbReference>
<dbReference type="GO" id="GO:0005739">
    <property type="term" value="C:mitochondrion"/>
    <property type="evidence" value="ECO:0007669"/>
    <property type="project" value="TreeGrafter"/>
</dbReference>
<dbReference type="Pfam" id="PF00107">
    <property type="entry name" value="ADH_zinc_N"/>
    <property type="match status" value="1"/>
</dbReference>
<evidence type="ECO:0000259" key="1">
    <source>
        <dbReference type="SMART" id="SM00829"/>
    </source>
</evidence>
<dbReference type="PANTHER" id="PTHR43677:SF3">
    <property type="entry name" value="PROSTAGLANDIN REDUCTASE 3"/>
    <property type="match status" value="1"/>
</dbReference>
<comment type="caution">
    <text evidence="2">The sequence shown here is derived from an EMBL/GenBank/DDBJ whole genome shotgun (WGS) entry which is preliminary data.</text>
</comment>
<dbReference type="GO" id="GO:0016491">
    <property type="term" value="F:oxidoreductase activity"/>
    <property type="evidence" value="ECO:0007669"/>
    <property type="project" value="InterPro"/>
</dbReference>
<dbReference type="InterPro" id="IPR036291">
    <property type="entry name" value="NAD(P)-bd_dom_sf"/>
</dbReference>
<evidence type="ECO:0000313" key="3">
    <source>
        <dbReference type="Proteomes" id="UP001489004"/>
    </source>
</evidence>
<sequence>MHCLTVCIFTNPLASNILHTLLSSDLNEKFHGAGTGGGSTPVSFRWILLAPDQAEWSQLAEAVHSYPSKGACCVGGQGTMETARTAQQVQLPKTYRRLVAHRTGHSFRDVAVLEEAQLQAPGPGQVVIKVTYAGINGGCETFRARGEFAFAGNKSVDSFLLGAEGAGIIAAVGPDVDNLKVGQHVTFVGGAFGEYVTAKAATCWPVQQALPEAVALTISGVTAAAALEVTSPVQAGEIVMVTAAAGGTGHFGVQLAKLAGAHVVATCGGPHKAEVLRDLGADRVIDYKSEDVADVLEQEYPQCIDLAYEGVGGQLRQTVLDNLTPQGRMLCVGYISEYPHTDAAAGAASTSGNLPPAEELFWQQRTVQRGEQTIFGNVWPKDRAAMLQAKQRLFDRYYGGEIKALIDKSQQFKGIDSVVDAIEYMLSGVTIGKVVVEM</sequence>
<dbReference type="PANTHER" id="PTHR43677">
    <property type="entry name" value="SHORT-CHAIN DEHYDROGENASE/REDUCTASE"/>
    <property type="match status" value="1"/>
</dbReference>
<proteinExistence type="predicted"/>
<accession>A0AAW1PNP6</accession>
<feature type="domain" description="Enoyl reductase (ER)" evidence="1">
    <location>
        <begin position="105"/>
        <end position="436"/>
    </location>
</feature>
<dbReference type="AlphaFoldDB" id="A0AAW1PNP6"/>
<dbReference type="SUPFAM" id="SSF51735">
    <property type="entry name" value="NAD(P)-binding Rossmann-fold domains"/>
    <property type="match status" value="1"/>
</dbReference>
<dbReference type="InterPro" id="IPR013154">
    <property type="entry name" value="ADH-like_N"/>
</dbReference>
<keyword evidence="3" id="KW-1185">Reference proteome</keyword>
<dbReference type="SMART" id="SM00829">
    <property type="entry name" value="PKS_ER"/>
    <property type="match status" value="1"/>
</dbReference>
<name>A0AAW1PNP6_9CHLO</name>
<dbReference type="Gene3D" id="3.90.180.10">
    <property type="entry name" value="Medium-chain alcohol dehydrogenases, catalytic domain"/>
    <property type="match status" value="1"/>
</dbReference>
<dbReference type="Gene3D" id="3.40.50.720">
    <property type="entry name" value="NAD(P)-binding Rossmann-like Domain"/>
    <property type="match status" value="1"/>
</dbReference>
<dbReference type="SUPFAM" id="SSF50129">
    <property type="entry name" value="GroES-like"/>
    <property type="match status" value="1"/>
</dbReference>
<dbReference type="InterPro" id="IPR011032">
    <property type="entry name" value="GroES-like_sf"/>
</dbReference>
<dbReference type="EMBL" id="JALJOR010000010">
    <property type="protein sequence ID" value="KAK9810467.1"/>
    <property type="molecule type" value="Genomic_DNA"/>
</dbReference>
<evidence type="ECO:0000313" key="2">
    <source>
        <dbReference type="EMBL" id="KAK9810467.1"/>
    </source>
</evidence>
<gene>
    <name evidence="2" type="ORF">WJX72_011155</name>
</gene>
<protein>
    <recommendedName>
        <fullName evidence="1">Enoyl reductase (ER) domain-containing protein</fullName>
    </recommendedName>
</protein>
<dbReference type="InterPro" id="IPR051397">
    <property type="entry name" value="Zn-ADH-like_protein"/>
</dbReference>